<dbReference type="InterPro" id="IPR000760">
    <property type="entry name" value="Inositol_monophosphatase-like"/>
</dbReference>
<protein>
    <submittedName>
        <fullName evidence="2">Extragenic suppressor protein suhB-like protein</fullName>
    </submittedName>
</protein>
<keyword evidence="1" id="KW-0479">Metal-binding</keyword>
<dbReference type="PANTHER" id="PTHR20854">
    <property type="entry name" value="INOSITOL MONOPHOSPHATASE"/>
    <property type="match status" value="1"/>
</dbReference>
<dbReference type="PRINTS" id="PR00377">
    <property type="entry name" value="IMPHPHTASES"/>
</dbReference>
<dbReference type="GO" id="GO:0007165">
    <property type="term" value="P:signal transduction"/>
    <property type="evidence" value="ECO:0007669"/>
    <property type="project" value="TreeGrafter"/>
</dbReference>
<feature type="binding site" evidence="1">
    <location>
        <position position="65"/>
    </location>
    <ligand>
        <name>Mg(2+)</name>
        <dbReference type="ChEBI" id="CHEBI:18420"/>
        <label>1</label>
        <note>catalytic</note>
    </ligand>
</feature>
<evidence type="ECO:0000256" key="1">
    <source>
        <dbReference type="PIRSR" id="PIRSR600760-2"/>
    </source>
</evidence>
<dbReference type="GeneID" id="11595725"/>
<dbReference type="HOGENOM" id="CLU_044118_5_0_2"/>
<evidence type="ECO:0000313" key="3">
    <source>
        <dbReference type="Proteomes" id="UP000005867"/>
    </source>
</evidence>
<dbReference type="GO" id="GO:0008934">
    <property type="term" value="F:inositol monophosphate 1-phosphatase activity"/>
    <property type="evidence" value="ECO:0007669"/>
    <property type="project" value="TreeGrafter"/>
</dbReference>
<feature type="binding site" evidence="1">
    <location>
        <position position="84"/>
    </location>
    <ligand>
        <name>Mg(2+)</name>
        <dbReference type="ChEBI" id="CHEBI:18420"/>
        <label>1</label>
        <note>catalytic</note>
    </ligand>
</feature>
<dbReference type="STRING" id="1104324.P186_1466"/>
<proteinExistence type="predicted"/>
<name>G7VES3_9CREN</name>
<accession>G7VES3</accession>
<dbReference type="SUPFAM" id="SSF56655">
    <property type="entry name" value="Carbohydrate phosphatase"/>
    <property type="match status" value="1"/>
</dbReference>
<dbReference type="EMBL" id="CP003098">
    <property type="protein sequence ID" value="AET32889.1"/>
    <property type="molecule type" value="Genomic_DNA"/>
</dbReference>
<dbReference type="Gene3D" id="3.40.190.80">
    <property type="match status" value="1"/>
</dbReference>
<dbReference type="BioCyc" id="PSP1104324:GJSN-1440-MONOMER"/>
<evidence type="ECO:0000313" key="2">
    <source>
        <dbReference type="EMBL" id="AET32889.1"/>
    </source>
</evidence>
<dbReference type="eggNOG" id="arCOG01349">
    <property type="taxonomic scope" value="Archaea"/>
</dbReference>
<dbReference type="GO" id="GO:0046872">
    <property type="term" value="F:metal ion binding"/>
    <property type="evidence" value="ECO:0007669"/>
    <property type="project" value="UniProtKB-KW"/>
</dbReference>
<organism evidence="2 3">
    <name type="scientific">Pyrobaculum ferrireducens</name>
    <dbReference type="NCBI Taxonomy" id="1104324"/>
    <lineage>
        <taxon>Archaea</taxon>
        <taxon>Thermoproteota</taxon>
        <taxon>Thermoprotei</taxon>
        <taxon>Thermoproteales</taxon>
        <taxon>Thermoproteaceae</taxon>
        <taxon>Pyrobaculum</taxon>
    </lineage>
</organism>
<dbReference type="RefSeq" id="WP_014288715.1">
    <property type="nucleotide sequence ID" value="NC_016645.1"/>
</dbReference>
<dbReference type="KEGG" id="pyr:P186_1466"/>
<feature type="binding site" evidence="1">
    <location>
        <position position="207"/>
    </location>
    <ligand>
        <name>Mg(2+)</name>
        <dbReference type="ChEBI" id="CHEBI:18420"/>
        <label>1</label>
        <note>catalytic</note>
    </ligand>
</feature>
<dbReference type="OrthoDB" id="58111at2157"/>
<dbReference type="Pfam" id="PF00459">
    <property type="entry name" value="Inositol_P"/>
    <property type="match status" value="1"/>
</dbReference>
<gene>
    <name evidence="2" type="ORF">P186_1466</name>
</gene>
<dbReference type="GO" id="GO:0006020">
    <property type="term" value="P:inositol metabolic process"/>
    <property type="evidence" value="ECO:0007669"/>
    <property type="project" value="TreeGrafter"/>
</dbReference>
<reference evidence="2 3" key="1">
    <citation type="journal article" date="2012" name="J. Bacteriol.">
        <title>Complete genome sequence of strain 1860, a crenarchaeon of the genus pyrobaculum able to grow with various electron acceptors.</title>
        <authorList>
            <person name="Mardanov A.V."/>
            <person name="Gumerov V.M."/>
            <person name="Slobodkina G.B."/>
            <person name="Beletsky A.V."/>
            <person name="Bonch-Osmolovskaya E.A."/>
            <person name="Ravin N.V."/>
            <person name="Skryabin K.G."/>
        </authorList>
    </citation>
    <scope>NUCLEOTIDE SEQUENCE [LARGE SCALE GENOMIC DNA]</scope>
    <source>
        <strain evidence="2 3">1860</strain>
    </source>
</reference>
<feature type="binding site" evidence="1">
    <location>
        <position position="82"/>
    </location>
    <ligand>
        <name>Mg(2+)</name>
        <dbReference type="ChEBI" id="CHEBI:18420"/>
        <label>1</label>
        <note>catalytic</note>
    </ligand>
</feature>
<sequence length="251" mass="27150">MLGVLEAVAVRASHFLMEYFRAGRGVDVVSRKEDDVTREVDIAAETLIYKMLREAFKEGGVLYAEEGGIYRWGDERYIFVLDPLDGSLNYAVGVPFFAVSIAAGKHREGTLADLEYAVVAIPPTGDVYTAAPGVGARKNGKPLRRTPRSNIVFVAVSNSFPPKTCEVVRRLGLRGRSLGSSAAELAYTVEGIARGFLDLRGKLRLLDVAGALTIGKYVDGFRYVVMGDTKPHSKVSLVAGDVDFVNAATTD</sequence>
<feature type="binding site" evidence="1">
    <location>
        <position position="85"/>
    </location>
    <ligand>
        <name>Mg(2+)</name>
        <dbReference type="ChEBI" id="CHEBI:18420"/>
        <label>1</label>
        <note>catalytic</note>
    </ligand>
</feature>
<dbReference type="AlphaFoldDB" id="G7VES3"/>
<dbReference type="PANTHER" id="PTHR20854:SF4">
    <property type="entry name" value="INOSITOL-1-MONOPHOSPHATASE-RELATED"/>
    <property type="match status" value="1"/>
</dbReference>
<dbReference type="Gene3D" id="3.30.540.10">
    <property type="entry name" value="Fructose-1,6-Bisphosphatase, subunit A, domain 1"/>
    <property type="match status" value="1"/>
</dbReference>
<dbReference type="Proteomes" id="UP000005867">
    <property type="component" value="Chromosome"/>
</dbReference>
<keyword evidence="1" id="KW-0460">Magnesium</keyword>
<keyword evidence="3" id="KW-1185">Reference proteome</keyword>
<comment type="cofactor">
    <cofactor evidence="1">
        <name>Mg(2+)</name>
        <dbReference type="ChEBI" id="CHEBI:18420"/>
    </cofactor>
</comment>